<feature type="compositionally biased region" description="Basic and acidic residues" evidence="1">
    <location>
        <begin position="147"/>
        <end position="159"/>
    </location>
</feature>
<proteinExistence type="predicted"/>
<dbReference type="EMBL" id="JASCZI010271968">
    <property type="protein sequence ID" value="MED6218560.1"/>
    <property type="molecule type" value="Genomic_DNA"/>
</dbReference>
<keyword evidence="3" id="KW-1185">Reference proteome</keyword>
<evidence type="ECO:0000313" key="2">
    <source>
        <dbReference type="EMBL" id="MED6218560.1"/>
    </source>
</evidence>
<reference evidence="2 3" key="1">
    <citation type="journal article" date="2023" name="Plants (Basel)">
        <title>Bridging the Gap: Combining Genomics and Transcriptomics Approaches to Understand Stylosanthes scabra, an Orphan Legume from the Brazilian Caatinga.</title>
        <authorList>
            <person name="Ferreira-Neto J.R.C."/>
            <person name="da Silva M.D."/>
            <person name="Binneck E."/>
            <person name="de Melo N.F."/>
            <person name="da Silva R.H."/>
            <person name="de Melo A.L.T.M."/>
            <person name="Pandolfi V."/>
            <person name="Bustamante F.O."/>
            <person name="Brasileiro-Vidal A.C."/>
            <person name="Benko-Iseppon A.M."/>
        </authorList>
    </citation>
    <scope>NUCLEOTIDE SEQUENCE [LARGE SCALE GENOMIC DNA]</scope>
    <source>
        <tissue evidence="2">Leaves</tissue>
    </source>
</reference>
<feature type="compositionally biased region" description="Basic and acidic residues" evidence="1">
    <location>
        <begin position="1"/>
        <end position="22"/>
    </location>
</feature>
<evidence type="ECO:0000313" key="3">
    <source>
        <dbReference type="Proteomes" id="UP001341840"/>
    </source>
</evidence>
<feature type="region of interest" description="Disordered" evidence="1">
    <location>
        <begin position="1"/>
        <end position="23"/>
    </location>
</feature>
<evidence type="ECO:0000256" key="1">
    <source>
        <dbReference type="SAM" id="MobiDB-lite"/>
    </source>
</evidence>
<feature type="region of interest" description="Disordered" evidence="1">
    <location>
        <begin position="133"/>
        <end position="192"/>
    </location>
</feature>
<dbReference type="Proteomes" id="UP001341840">
    <property type="component" value="Unassembled WGS sequence"/>
</dbReference>
<sequence length="192" mass="22395">MEVEPKEGEQSKQKEEVQKSDEAISLAPLDLMVIGEGEGKTMVLGNKGGRNEEPKTVGVQGRRDLMDNIKERSTRNETWIIGRRRGLYFVELATEEEEANQNRTEMEWEKKLAMEISSKLHIKRRREEPTMLMIKERGEEEEEQTEETTRKRTRKEQGERSTNLALLEWKAEQDNNNDMAEEAGQYIPHHQP</sequence>
<accession>A0ABU6Z7K3</accession>
<name>A0ABU6Z7K3_9FABA</name>
<comment type="caution">
    <text evidence="2">The sequence shown here is derived from an EMBL/GenBank/DDBJ whole genome shotgun (WGS) entry which is preliminary data.</text>
</comment>
<organism evidence="2 3">
    <name type="scientific">Stylosanthes scabra</name>
    <dbReference type="NCBI Taxonomy" id="79078"/>
    <lineage>
        <taxon>Eukaryota</taxon>
        <taxon>Viridiplantae</taxon>
        <taxon>Streptophyta</taxon>
        <taxon>Embryophyta</taxon>
        <taxon>Tracheophyta</taxon>
        <taxon>Spermatophyta</taxon>
        <taxon>Magnoliopsida</taxon>
        <taxon>eudicotyledons</taxon>
        <taxon>Gunneridae</taxon>
        <taxon>Pentapetalae</taxon>
        <taxon>rosids</taxon>
        <taxon>fabids</taxon>
        <taxon>Fabales</taxon>
        <taxon>Fabaceae</taxon>
        <taxon>Papilionoideae</taxon>
        <taxon>50 kb inversion clade</taxon>
        <taxon>dalbergioids sensu lato</taxon>
        <taxon>Dalbergieae</taxon>
        <taxon>Pterocarpus clade</taxon>
        <taxon>Stylosanthes</taxon>
    </lineage>
</organism>
<gene>
    <name evidence="2" type="ORF">PIB30_027772</name>
</gene>
<protein>
    <submittedName>
        <fullName evidence="2">Uncharacterized protein</fullName>
    </submittedName>
</protein>